<evidence type="ECO:0000259" key="10">
    <source>
        <dbReference type="Pfam" id="PF12323"/>
    </source>
</evidence>
<dbReference type="InterPro" id="IPR010095">
    <property type="entry name" value="Cas12f1-like_TNB"/>
</dbReference>
<feature type="domain" description="Transposase putative helix-turn-helix" evidence="10">
    <location>
        <begin position="1"/>
        <end position="43"/>
    </location>
</feature>
<dbReference type="Pfam" id="PF12323">
    <property type="entry name" value="HTH_OrfB_IS605"/>
    <property type="match status" value="1"/>
</dbReference>
<comment type="similarity">
    <text evidence="1">In the C-terminal section; belongs to the transposase 35 family.</text>
</comment>
<dbReference type="NCBIfam" id="TIGR01766">
    <property type="entry name" value="IS200/IS605 family accessory protein TnpB-like domain"/>
    <property type="match status" value="1"/>
</dbReference>
<proteinExistence type="inferred from homology"/>
<organism evidence="11">
    <name type="scientific">marine sediment metagenome</name>
    <dbReference type="NCBI Taxonomy" id="412755"/>
    <lineage>
        <taxon>unclassified sequences</taxon>
        <taxon>metagenomes</taxon>
        <taxon>ecological metagenomes</taxon>
    </lineage>
</organism>
<evidence type="ECO:0000313" key="11">
    <source>
        <dbReference type="EMBL" id="KKN31906.1"/>
    </source>
</evidence>
<dbReference type="NCBIfam" id="NF040570">
    <property type="entry name" value="guided_TnpB"/>
    <property type="match status" value="1"/>
</dbReference>
<keyword evidence="6" id="KW-0233">DNA recombination</keyword>
<evidence type="ECO:0000256" key="7">
    <source>
        <dbReference type="SAM" id="Coils"/>
    </source>
</evidence>
<evidence type="ECO:0000259" key="9">
    <source>
        <dbReference type="Pfam" id="PF07282"/>
    </source>
</evidence>
<dbReference type="GO" id="GO:0003677">
    <property type="term" value="F:DNA binding"/>
    <property type="evidence" value="ECO:0007669"/>
    <property type="project" value="UniProtKB-KW"/>
</dbReference>
<dbReference type="Pfam" id="PF07282">
    <property type="entry name" value="Cas12f1-like_TNB"/>
    <property type="match status" value="1"/>
</dbReference>
<evidence type="ECO:0000256" key="5">
    <source>
        <dbReference type="ARBA" id="ARBA00023125"/>
    </source>
</evidence>
<keyword evidence="4" id="KW-0862">Zinc</keyword>
<evidence type="ECO:0008006" key="12">
    <source>
        <dbReference type="Google" id="ProtNLM"/>
    </source>
</evidence>
<dbReference type="GO" id="GO:0032196">
    <property type="term" value="P:transposition"/>
    <property type="evidence" value="ECO:0007669"/>
    <property type="project" value="UniProtKB-KW"/>
</dbReference>
<keyword evidence="5" id="KW-0238">DNA-binding</keyword>
<dbReference type="InterPro" id="IPR021027">
    <property type="entry name" value="Transposase_put_HTH"/>
</dbReference>
<dbReference type="AlphaFoldDB" id="A0A0F9S4E8"/>
<evidence type="ECO:0000256" key="6">
    <source>
        <dbReference type="ARBA" id="ARBA00023172"/>
    </source>
</evidence>
<name>A0A0F9S4E8_9ZZZZ</name>
<accession>A0A0F9S4E8</accession>
<evidence type="ECO:0000259" key="8">
    <source>
        <dbReference type="Pfam" id="PF01385"/>
    </source>
</evidence>
<feature type="domain" description="Probable transposase IS891/IS1136/IS1341" evidence="8">
    <location>
        <begin position="185"/>
        <end position="285"/>
    </location>
</feature>
<dbReference type="GO" id="GO:0046872">
    <property type="term" value="F:metal ion binding"/>
    <property type="evidence" value="ECO:0007669"/>
    <property type="project" value="UniProtKB-KW"/>
</dbReference>
<reference evidence="11" key="1">
    <citation type="journal article" date="2015" name="Nature">
        <title>Complex archaea that bridge the gap between prokaryotes and eukaryotes.</title>
        <authorList>
            <person name="Spang A."/>
            <person name="Saw J.H."/>
            <person name="Jorgensen S.L."/>
            <person name="Zaremba-Niedzwiedzka K."/>
            <person name="Martijn J."/>
            <person name="Lind A.E."/>
            <person name="van Eijk R."/>
            <person name="Schleper C."/>
            <person name="Guy L."/>
            <person name="Ettema T.J."/>
        </authorList>
    </citation>
    <scope>NUCLEOTIDE SEQUENCE</scope>
</reference>
<evidence type="ECO:0000256" key="3">
    <source>
        <dbReference type="ARBA" id="ARBA00022723"/>
    </source>
</evidence>
<sequence>MIRAINIRIYPNKMQRIQIHKTIGCSRFIYNQMLAERKNIYEQLKQNKEALKKHTYKTEKEYKAQFPYLKEADSIALQASREHLFEAYQSFFKGLKKGYNVGFPHFKSKKGKENYTTKQTNGNIKIDFERKKLKLPKLGWLRFNDKREFSEKIKHATVKKTKSHKFFVALTLEAQEDVKEVKEIHEKDIAAFDMSAKHFLVNYIIKMENPRFYRLEQKKTKKLNKELSRKKIGSRNRAKARLRLARHYDTLCNRKKDWTHKLTRKLADTFDAIILENLNTKGMQKFSSGLAKSITLDFSWYQFTTYLHYKMEWLGKHFILVDRFFASSKLCSCCGWKNNNLTLQERAWTCLDCGTSHDRDENASLNLKQEGMRILQKEKKITIIHDDTSTVGTTGSHAFGDYVRPKEMLQSLFGQFSRKKESITL</sequence>
<keyword evidence="2" id="KW-0815">Transposition</keyword>
<keyword evidence="3" id="KW-0479">Metal-binding</keyword>
<dbReference type="GO" id="GO:0006310">
    <property type="term" value="P:DNA recombination"/>
    <property type="evidence" value="ECO:0007669"/>
    <property type="project" value="UniProtKB-KW"/>
</dbReference>
<feature type="domain" description="Cas12f1-like TNB" evidence="9">
    <location>
        <begin position="300"/>
        <end position="367"/>
    </location>
</feature>
<evidence type="ECO:0000256" key="4">
    <source>
        <dbReference type="ARBA" id="ARBA00022833"/>
    </source>
</evidence>
<comment type="caution">
    <text evidence="11">The sequence shown here is derived from an EMBL/GenBank/DDBJ whole genome shotgun (WGS) entry which is preliminary data.</text>
</comment>
<dbReference type="Pfam" id="PF01385">
    <property type="entry name" value="OrfB_IS605"/>
    <property type="match status" value="1"/>
</dbReference>
<evidence type="ECO:0000256" key="2">
    <source>
        <dbReference type="ARBA" id="ARBA00022578"/>
    </source>
</evidence>
<dbReference type="InterPro" id="IPR001959">
    <property type="entry name" value="Transposase"/>
</dbReference>
<protein>
    <recommendedName>
        <fullName evidence="12">Transposase IS891/IS1136/IS1341 domain-containing protein</fullName>
    </recommendedName>
</protein>
<feature type="coiled-coil region" evidence="7">
    <location>
        <begin position="34"/>
        <end position="61"/>
    </location>
</feature>
<evidence type="ECO:0000256" key="1">
    <source>
        <dbReference type="ARBA" id="ARBA00008761"/>
    </source>
</evidence>
<gene>
    <name evidence="11" type="ORF">LCGC14_0819300</name>
</gene>
<dbReference type="EMBL" id="LAZR01002294">
    <property type="protein sequence ID" value="KKN31906.1"/>
    <property type="molecule type" value="Genomic_DNA"/>
</dbReference>
<keyword evidence="7" id="KW-0175">Coiled coil</keyword>